<dbReference type="PANTHER" id="PTHR36842">
    <property type="entry name" value="PROTEIN TOLB HOMOLOG"/>
    <property type="match status" value="1"/>
</dbReference>
<evidence type="ECO:0000256" key="2">
    <source>
        <dbReference type="SAM" id="MobiDB-lite"/>
    </source>
</evidence>
<dbReference type="PANTHER" id="PTHR36842:SF1">
    <property type="entry name" value="PROTEIN TOLB"/>
    <property type="match status" value="1"/>
</dbReference>
<proteinExistence type="inferred from homology"/>
<keyword evidence="3" id="KW-1133">Transmembrane helix</keyword>
<feature type="compositionally biased region" description="Polar residues" evidence="2">
    <location>
        <begin position="326"/>
        <end position="354"/>
    </location>
</feature>
<dbReference type="EMBL" id="CDSF01000115">
    <property type="protein sequence ID" value="CEP01659.1"/>
    <property type="molecule type" value="Genomic_DNA"/>
</dbReference>
<feature type="compositionally biased region" description="Low complexity" evidence="2">
    <location>
        <begin position="450"/>
        <end position="464"/>
    </location>
</feature>
<reference evidence="5 6" key="1">
    <citation type="submission" date="2015-02" db="EMBL/GenBank/DDBJ databases">
        <authorList>
            <person name="Chooi Y.-H."/>
        </authorList>
    </citation>
    <scope>NUCLEOTIDE SEQUENCE [LARGE SCALE GENOMIC DNA]</scope>
    <source>
        <strain evidence="5">E3</strain>
    </source>
</reference>
<feature type="compositionally biased region" description="Low complexity" evidence="2">
    <location>
        <begin position="355"/>
        <end position="384"/>
    </location>
</feature>
<evidence type="ECO:0000313" key="5">
    <source>
        <dbReference type="EMBL" id="CEP01659.1"/>
    </source>
</evidence>
<dbReference type="Proteomes" id="UP000039324">
    <property type="component" value="Unassembled WGS sequence"/>
</dbReference>
<keyword evidence="6" id="KW-1185">Reference proteome</keyword>
<dbReference type="InterPro" id="IPR011659">
    <property type="entry name" value="WD40"/>
</dbReference>
<evidence type="ECO:0000256" key="1">
    <source>
        <dbReference type="ARBA" id="ARBA00009820"/>
    </source>
</evidence>
<dbReference type="InterPro" id="IPR011042">
    <property type="entry name" value="6-blade_b-propeller_TolB-like"/>
</dbReference>
<evidence type="ECO:0008006" key="7">
    <source>
        <dbReference type="Google" id="ProtNLM"/>
    </source>
</evidence>
<dbReference type="SUPFAM" id="SSF82171">
    <property type="entry name" value="DPP6 N-terminal domain-like"/>
    <property type="match status" value="1"/>
</dbReference>
<gene>
    <name evidence="5" type="ORF">PBRA_008601</name>
</gene>
<dbReference type="AlphaFoldDB" id="A0A0G4J2U9"/>
<dbReference type="Pfam" id="PF07676">
    <property type="entry name" value="PD40"/>
    <property type="match status" value="3"/>
</dbReference>
<feature type="compositionally biased region" description="Low complexity" evidence="2">
    <location>
        <begin position="399"/>
        <end position="415"/>
    </location>
</feature>
<feature type="region of interest" description="Disordered" evidence="2">
    <location>
        <begin position="306"/>
        <end position="479"/>
    </location>
</feature>
<keyword evidence="3" id="KW-0472">Membrane</keyword>
<comment type="similarity">
    <text evidence="1">Belongs to the TolB family.</text>
</comment>
<keyword evidence="3" id="KW-0812">Transmembrane</keyword>
<feature type="signal peptide" evidence="4">
    <location>
        <begin position="1"/>
        <end position="20"/>
    </location>
</feature>
<feature type="chain" id="PRO_5005193922" description="DUF5050 domain-containing protein" evidence="4">
    <location>
        <begin position="21"/>
        <end position="508"/>
    </location>
</feature>
<evidence type="ECO:0000256" key="3">
    <source>
        <dbReference type="SAM" id="Phobius"/>
    </source>
</evidence>
<sequence length="508" mass="52177">MGSVIVVIAITGLQILSAAALSCRADGACAIYVPTGKDSAQNPCYSYDGTNLALTLWHGGYNLGSAGVYSMSIMSSGPLKTIVNDNSHAFVNLPGSCWSAHGTITLAADGATTDEISVVNSDGSGYHQVTNHNGASYIEPSFSSGANQIVFESSISSTSAEIWMVNSDGTGLKRLTSGSQDRQPNWSPKGDKILFQRFTNDWAIYTMNTDGSGITRVTPTTWSSTDAAFSPDGQFIVFSGADSTTVGARIAIVSISGSTNPVFLTNSGGYDGAASWSPDGSSIAFETSTNPNANSPTSIYQISVPIKFRPSPPSSTPATSRSTPTGSISKPAPTQSTSVPTPRSTPIGTISKPASTLSTSGPTSRSTPTGTISKPVPTQSTSVPTPRPTPPGTISKPAPTRSTSGPTSRSTPTGTISNPAPTRSTSGPIPTSVPQRSNPASNPSSTVSSPRIVTPKPIKTPTTRCQSPTSSSKPFEGIPLSSKASTAAVASSMTTTLVIAILVFLMMS</sequence>
<dbReference type="Gene3D" id="2.120.10.30">
    <property type="entry name" value="TolB, C-terminal domain"/>
    <property type="match status" value="1"/>
</dbReference>
<keyword evidence="4" id="KW-0732">Signal</keyword>
<name>A0A0G4J2U9_PLABS</name>
<feature type="compositionally biased region" description="Low complexity" evidence="2">
    <location>
        <begin position="316"/>
        <end position="325"/>
    </location>
</feature>
<evidence type="ECO:0000256" key="4">
    <source>
        <dbReference type="SAM" id="SignalP"/>
    </source>
</evidence>
<evidence type="ECO:0000313" key="6">
    <source>
        <dbReference type="Proteomes" id="UP000039324"/>
    </source>
</evidence>
<dbReference type="OrthoDB" id="43744at2759"/>
<organism evidence="5 6">
    <name type="scientific">Plasmodiophora brassicae</name>
    <name type="common">Clubroot disease agent</name>
    <dbReference type="NCBI Taxonomy" id="37360"/>
    <lineage>
        <taxon>Eukaryota</taxon>
        <taxon>Sar</taxon>
        <taxon>Rhizaria</taxon>
        <taxon>Endomyxa</taxon>
        <taxon>Phytomyxea</taxon>
        <taxon>Plasmodiophorida</taxon>
        <taxon>Plasmodiophoridae</taxon>
        <taxon>Plasmodiophora</taxon>
    </lineage>
</organism>
<feature type="transmembrane region" description="Helical" evidence="3">
    <location>
        <begin position="487"/>
        <end position="507"/>
    </location>
</feature>
<accession>A0A0G4J2U9</accession>
<feature type="compositionally biased region" description="Polar residues" evidence="2">
    <location>
        <begin position="416"/>
        <end position="449"/>
    </location>
</feature>
<protein>
    <recommendedName>
        <fullName evidence="7">DUF5050 domain-containing protein</fullName>
    </recommendedName>
</protein>